<evidence type="ECO:0000256" key="4">
    <source>
        <dbReference type="ARBA" id="ARBA00022801"/>
    </source>
</evidence>
<dbReference type="GO" id="GO:0046872">
    <property type="term" value="F:metal ion binding"/>
    <property type="evidence" value="ECO:0007669"/>
    <property type="project" value="UniProtKB-KW"/>
</dbReference>
<evidence type="ECO:0000256" key="5">
    <source>
        <dbReference type="ARBA" id="ARBA00022842"/>
    </source>
</evidence>
<dbReference type="EMBL" id="QGMZ01000049">
    <property type="protein sequence ID" value="PWR70080.1"/>
    <property type="molecule type" value="Genomic_DNA"/>
</dbReference>
<evidence type="ECO:0000313" key="6">
    <source>
        <dbReference type="EMBL" id="PWR70080.1"/>
    </source>
</evidence>
<comment type="similarity">
    <text evidence="2">Belongs to the HAD-like hydrolase superfamily.</text>
</comment>
<name>A0A2V2MUV0_9EURY</name>
<dbReference type="GO" id="GO:0016791">
    <property type="term" value="F:phosphatase activity"/>
    <property type="evidence" value="ECO:0007669"/>
    <property type="project" value="TreeGrafter"/>
</dbReference>
<dbReference type="InterPro" id="IPR051400">
    <property type="entry name" value="HAD-like_hydrolase"/>
</dbReference>
<dbReference type="Gene3D" id="1.10.150.520">
    <property type="match status" value="1"/>
</dbReference>
<dbReference type="Gene3D" id="3.40.50.1000">
    <property type="entry name" value="HAD superfamily/HAD-like"/>
    <property type="match status" value="1"/>
</dbReference>
<dbReference type="RefSeq" id="WP_109942265.1">
    <property type="nucleotide sequence ID" value="NZ_CP176366.1"/>
</dbReference>
<dbReference type="InterPro" id="IPR023214">
    <property type="entry name" value="HAD_sf"/>
</dbReference>
<dbReference type="Proteomes" id="UP000245934">
    <property type="component" value="Unassembled WGS sequence"/>
</dbReference>
<dbReference type="Pfam" id="PF13419">
    <property type="entry name" value="HAD_2"/>
    <property type="match status" value="1"/>
</dbReference>
<comment type="caution">
    <text evidence="6">The sequence shown here is derived from an EMBL/GenBank/DDBJ whole genome shotgun (WGS) entry which is preliminary data.</text>
</comment>
<dbReference type="PANTHER" id="PTHR46470:SF2">
    <property type="entry name" value="GLYCERALDEHYDE 3-PHOSPHATE PHOSPHATASE"/>
    <property type="match status" value="1"/>
</dbReference>
<organism evidence="6 7">
    <name type="scientific">Methanospirillum stamsii</name>
    <dbReference type="NCBI Taxonomy" id="1277351"/>
    <lineage>
        <taxon>Archaea</taxon>
        <taxon>Methanobacteriati</taxon>
        <taxon>Methanobacteriota</taxon>
        <taxon>Stenosarchaea group</taxon>
        <taxon>Methanomicrobia</taxon>
        <taxon>Methanomicrobiales</taxon>
        <taxon>Methanospirillaceae</taxon>
        <taxon>Methanospirillum</taxon>
    </lineage>
</organism>
<keyword evidence="4 6" id="KW-0378">Hydrolase</keyword>
<dbReference type="SUPFAM" id="SSF56784">
    <property type="entry name" value="HAD-like"/>
    <property type="match status" value="1"/>
</dbReference>
<evidence type="ECO:0000313" key="7">
    <source>
        <dbReference type="Proteomes" id="UP000245934"/>
    </source>
</evidence>
<dbReference type="GO" id="GO:0044281">
    <property type="term" value="P:small molecule metabolic process"/>
    <property type="evidence" value="ECO:0007669"/>
    <property type="project" value="UniProtKB-ARBA"/>
</dbReference>
<evidence type="ECO:0000256" key="3">
    <source>
        <dbReference type="ARBA" id="ARBA00022723"/>
    </source>
</evidence>
<keyword evidence="3" id="KW-0479">Metal-binding</keyword>
<proteinExistence type="inferred from homology"/>
<dbReference type="SFLD" id="SFLDS00003">
    <property type="entry name" value="Haloacid_Dehalogenase"/>
    <property type="match status" value="1"/>
</dbReference>
<keyword evidence="7" id="KW-1185">Reference proteome</keyword>
<dbReference type="NCBIfam" id="TIGR01549">
    <property type="entry name" value="HAD-SF-IA-v1"/>
    <property type="match status" value="1"/>
</dbReference>
<accession>A0A2V2MUV0</accession>
<dbReference type="OrthoDB" id="27736at2157"/>
<dbReference type="InterPro" id="IPR036412">
    <property type="entry name" value="HAD-like_sf"/>
</dbReference>
<reference evidence="6 7" key="1">
    <citation type="submission" date="2018-05" db="EMBL/GenBank/DDBJ databases">
        <title>Draft genome of Methanospirillum stamsii Pt1.</title>
        <authorList>
            <person name="Dueholm M.S."/>
            <person name="Nielsen P.H."/>
            <person name="Bakmann L.F."/>
            <person name="Otzen D.E."/>
        </authorList>
    </citation>
    <scope>NUCLEOTIDE SEQUENCE [LARGE SCALE GENOMIC DNA]</scope>
    <source>
        <strain evidence="6 7">Pt1</strain>
    </source>
</reference>
<gene>
    <name evidence="6" type="ORF">DLD82_16665</name>
</gene>
<dbReference type="SFLD" id="SFLDG01129">
    <property type="entry name" value="C1.5:_HAD__Beta-PGM__Phosphata"/>
    <property type="match status" value="1"/>
</dbReference>
<evidence type="ECO:0000256" key="1">
    <source>
        <dbReference type="ARBA" id="ARBA00001946"/>
    </source>
</evidence>
<sequence>MKEPAGQMPDAILFDLDNTLCTFTDAKHAACTAVIRYLAAGNPEDLFQYFLRPVRGFEDSLHIHDYLKDRGVFTPELADHAVKLFEETKIAHVTPYPGVIQAIITLYEKSIPMAIVTDASTGQAKKRLDRCGLADYFRVLITPDITGKRKPDHTPFLHAIRELKIQEDDIWLVGDSIRREMIPGNELGYTTVHARYGDWIGDSLNEKPVHVIDRFSDLLPLLGIVG</sequence>
<keyword evidence="5" id="KW-0460">Magnesium</keyword>
<evidence type="ECO:0000256" key="2">
    <source>
        <dbReference type="ARBA" id="ARBA00007958"/>
    </source>
</evidence>
<dbReference type="InterPro" id="IPR006439">
    <property type="entry name" value="HAD-SF_hydro_IA"/>
</dbReference>
<dbReference type="InterPro" id="IPR041492">
    <property type="entry name" value="HAD_2"/>
</dbReference>
<dbReference type="AlphaFoldDB" id="A0A2V2MUV0"/>
<comment type="cofactor">
    <cofactor evidence="1">
        <name>Mg(2+)</name>
        <dbReference type="ChEBI" id="CHEBI:18420"/>
    </cofactor>
</comment>
<protein>
    <submittedName>
        <fullName evidence="6">HAD family hydrolase</fullName>
    </submittedName>
</protein>
<dbReference type="GeneID" id="97610479"/>
<dbReference type="PANTHER" id="PTHR46470">
    <property type="entry name" value="N-ACYLNEURAMINATE-9-PHOSPHATASE"/>
    <property type="match status" value="1"/>
</dbReference>